<dbReference type="RefSeq" id="WP_012550472.1">
    <property type="nucleotide sequence ID" value="NC_011312.1"/>
</dbReference>
<dbReference type="InterPro" id="IPR014161">
    <property type="entry name" value="Tol-Pal_TolA"/>
</dbReference>
<gene>
    <name evidence="3" type="primary">tolA</name>
    <name evidence="3" type="ordered locus">VSAL_I1897</name>
</gene>
<reference evidence="3 4" key="1">
    <citation type="journal article" date="2008" name="BMC Genomics">
        <title>The genome sequence of the fish pathogen Aliivibrio salmonicida strain LFI1238 shows extensive evidence of gene decay.</title>
        <authorList>
            <person name="Hjerde E."/>
            <person name="Lorentzen M.S."/>
            <person name="Holden M.T."/>
            <person name="Seeger K."/>
            <person name="Paulsen S."/>
            <person name="Bason N."/>
            <person name="Churcher C."/>
            <person name="Harris D."/>
            <person name="Norbertczak H."/>
            <person name="Quail M.A."/>
            <person name="Sanders S."/>
            <person name="Thurston S."/>
            <person name="Parkhill J."/>
            <person name="Willassen N.P."/>
            <person name="Thomson N.R."/>
        </authorList>
    </citation>
    <scope>NUCLEOTIDE SEQUENCE [LARGE SCALE GENOMIC DNA]</scope>
    <source>
        <strain evidence="3 4">LFI1238</strain>
    </source>
</reference>
<evidence type="ECO:0000313" key="4">
    <source>
        <dbReference type="Proteomes" id="UP000001730"/>
    </source>
</evidence>
<keyword evidence="2" id="KW-0812">Transmembrane</keyword>
<feature type="region of interest" description="Disordered" evidence="1">
    <location>
        <begin position="99"/>
        <end position="139"/>
    </location>
</feature>
<dbReference type="HOGENOM" id="CLU_073807_1_0_6"/>
<dbReference type="NCBIfam" id="TIGR02794">
    <property type="entry name" value="tolA_full"/>
    <property type="match status" value="1"/>
</dbReference>
<keyword evidence="4" id="KW-1185">Reference proteome</keyword>
<dbReference type="SUPFAM" id="SSF74653">
    <property type="entry name" value="TolA/TonB C-terminal domain"/>
    <property type="match status" value="1"/>
</dbReference>
<evidence type="ECO:0000256" key="1">
    <source>
        <dbReference type="SAM" id="MobiDB-lite"/>
    </source>
</evidence>
<dbReference type="Gene3D" id="3.30.1150.10">
    <property type="match status" value="1"/>
</dbReference>
<feature type="transmembrane region" description="Helical" evidence="2">
    <location>
        <begin position="6"/>
        <end position="28"/>
    </location>
</feature>
<organism evidence="3 4">
    <name type="scientific">Aliivibrio salmonicida (strain LFI1238)</name>
    <name type="common">Vibrio salmonicida (strain LFI1238)</name>
    <dbReference type="NCBI Taxonomy" id="316275"/>
    <lineage>
        <taxon>Bacteria</taxon>
        <taxon>Pseudomonadati</taxon>
        <taxon>Pseudomonadota</taxon>
        <taxon>Gammaproteobacteria</taxon>
        <taxon>Vibrionales</taxon>
        <taxon>Vibrionaceae</taxon>
        <taxon>Aliivibrio</taxon>
    </lineage>
</organism>
<keyword evidence="2" id="KW-0472">Membrane</keyword>
<sequence length="335" mass="37237">MKSDNNYTFAIVVSVVLHLLLAVALIFGSDFSMDEKAKPNTIQAVVIDPSTIARQASQIRQEREKASRAETERLNRLKQQADQLEKNRKVEENRIRKLKEQQVKEKKAARRAEDERKKAVAQAKKEKERATAAEADRKRKVDTAAKAEAARLTKVKADKEKAEKARLDKERATKAEAERVAKEKIAKEKAAKAKAKLAAENAKKEKARAAKAEAARKQKEAALNDIFAGLEDETVQNSSAKQQHIDDEVNRYAAIFTQRIQRNLLVDESYVGKSCKVKIKLASSGLLLSVTTLGGDAQVCRAAKIAVTKVNVFQMPKDADIVAKLTNINLTVQPE</sequence>
<proteinExistence type="predicted"/>
<dbReference type="AlphaFoldDB" id="B6EGK2"/>
<keyword evidence="2" id="KW-1133">Transmembrane helix</keyword>
<protein>
    <submittedName>
        <fullName evidence="3">TolA protein, membrane component</fullName>
    </submittedName>
</protein>
<dbReference type="EMBL" id="FM178379">
    <property type="protein sequence ID" value="CAQ79582.1"/>
    <property type="molecule type" value="Genomic_DNA"/>
</dbReference>
<evidence type="ECO:0000313" key="3">
    <source>
        <dbReference type="EMBL" id="CAQ79582.1"/>
    </source>
</evidence>
<name>B6EGK2_ALISL</name>
<accession>B6EGK2</accession>
<dbReference type="Proteomes" id="UP000001730">
    <property type="component" value="Chromosome 1"/>
</dbReference>
<dbReference type="Pfam" id="PF06519">
    <property type="entry name" value="TolA"/>
    <property type="match status" value="1"/>
</dbReference>
<dbReference type="eggNOG" id="COG3064">
    <property type="taxonomic scope" value="Bacteria"/>
</dbReference>
<evidence type="ECO:0000256" key="2">
    <source>
        <dbReference type="SAM" id="Phobius"/>
    </source>
</evidence>
<dbReference type="GO" id="GO:0016020">
    <property type="term" value="C:membrane"/>
    <property type="evidence" value="ECO:0007669"/>
    <property type="project" value="InterPro"/>
</dbReference>
<dbReference type="GO" id="GO:0043213">
    <property type="term" value="P:bacteriocin transport"/>
    <property type="evidence" value="ECO:0007669"/>
    <property type="project" value="InterPro"/>
</dbReference>
<dbReference type="KEGG" id="vsa:VSAL_I1897"/>
<dbReference type="GO" id="GO:0019534">
    <property type="term" value="F:toxin transmembrane transporter activity"/>
    <property type="evidence" value="ECO:0007669"/>
    <property type="project" value="InterPro"/>
</dbReference>